<accession>A0A8H3X0G6</accession>
<sequence>MSSRNTKKHANEKLSMTNSNKRGHKRKEVIASTDDPNDPLDDIIIPQSKNAGIKKGHKQQELVASSLNDYDNNTQSKIDELADQSSLSRPMSTPETGSNNQNTLMLESRTNNQIQKEIISSNRTLPSRLVTTPISRENSLIYYNSILELEPRNEFNFSNRISRTKPVTGSDSRTNNQFNYNSFNKTLNSRQTTTSIFYSDTINEVVSSPFDKISIY</sequence>
<dbReference type="Proteomes" id="UP000439903">
    <property type="component" value="Unassembled WGS sequence"/>
</dbReference>
<dbReference type="AlphaFoldDB" id="A0A8H3X0G6"/>
<feature type="compositionally biased region" description="Basic residues" evidence="1">
    <location>
        <begin position="1"/>
        <end position="10"/>
    </location>
</feature>
<proteinExistence type="predicted"/>
<organism evidence="2 3">
    <name type="scientific">Gigaspora margarita</name>
    <dbReference type="NCBI Taxonomy" id="4874"/>
    <lineage>
        <taxon>Eukaryota</taxon>
        <taxon>Fungi</taxon>
        <taxon>Fungi incertae sedis</taxon>
        <taxon>Mucoromycota</taxon>
        <taxon>Glomeromycotina</taxon>
        <taxon>Glomeromycetes</taxon>
        <taxon>Diversisporales</taxon>
        <taxon>Gigasporaceae</taxon>
        <taxon>Gigaspora</taxon>
    </lineage>
</organism>
<evidence type="ECO:0000256" key="1">
    <source>
        <dbReference type="SAM" id="MobiDB-lite"/>
    </source>
</evidence>
<name>A0A8H3X0G6_GIGMA</name>
<keyword evidence="3" id="KW-1185">Reference proteome</keyword>
<feature type="region of interest" description="Disordered" evidence="1">
    <location>
        <begin position="81"/>
        <end position="101"/>
    </location>
</feature>
<comment type="caution">
    <text evidence="2">The sequence shown here is derived from an EMBL/GenBank/DDBJ whole genome shotgun (WGS) entry which is preliminary data.</text>
</comment>
<dbReference type="EMBL" id="WTPW01002437">
    <property type="protein sequence ID" value="KAF0382170.1"/>
    <property type="molecule type" value="Genomic_DNA"/>
</dbReference>
<feature type="compositionally biased region" description="Polar residues" evidence="1">
    <location>
        <begin position="83"/>
        <end position="101"/>
    </location>
</feature>
<feature type="region of interest" description="Disordered" evidence="1">
    <location>
        <begin position="1"/>
        <end position="57"/>
    </location>
</feature>
<protein>
    <submittedName>
        <fullName evidence="2">Uncharacterized protein</fullName>
    </submittedName>
</protein>
<dbReference type="OrthoDB" id="2484150at2759"/>
<evidence type="ECO:0000313" key="2">
    <source>
        <dbReference type="EMBL" id="KAF0382170.1"/>
    </source>
</evidence>
<gene>
    <name evidence="2" type="ORF">F8M41_011974</name>
</gene>
<evidence type="ECO:0000313" key="3">
    <source>
        <dbReference type="Proteomes" id="UP000439903"/>
    </source>
</evidence>
<reference evidence="2 3" key="1">
    <citation type="journal article" date="2019" name="Environ. Microbiol.">
        <title>At the nexus of three kingdoms: the genome of the mycorrhizal fungus Gigaspora margarita provides insights into plant, endobacterial and fungal interactions.</title>
        <authorList>
            <person name="Venice F."/>
            <person name="Ghignone S."/>
            <person name="Salvioli di Fossalunga A."/>
            <person name="Amselem J."/>
            <person name="Novero M."/>
            <person name="Xianan X."/>
            <person name="Sedzielewska Toro K."/>
            <person name="Morin E."/>
            <person name="Lipzen A."/>
            <person name="Grigoriev I.V."/>
            <person name="Henrissat B."/>
            <person name="Martin F.M."/>
            <person name="Bonfante P."/>
        </authorList>
    </citation>
    <scope>NUCLEOTIDE SEQUENCE [LARGE SCALE GENOMIC DNA]</scope>
    <source>
        <strain evidence="2 3">BEG34</strain>
    </source>
</reference>